<reference evidence="2" key="1">
    <citation type="submission" date="2023-10" db="EMBL/GenBank/DDBJ databases">
        <authorList>
            <person name="Hackl T."/>
        </authorList>
    </citation>
    <scope>NUCLEOTIDE SEQUENCE</scope>
</reference>
<gene>
    <name evidence="2" type="ORF">KHLLAP_LOCUS3628</name>
</gene>
<comment type="caution">
    <text evidence="2">The sequence shown here is derived from an EMBL/GenBank/DDBJ whole genome shotgun (WGS) entry which is preliminary data.</text>
</comment>
<keyword evidence="1" id="KW-0732">Signal</keyword>
<name>A0AAI8VE18_9PEZI</name>
<evidence type="ECO:0000313" key="2">
    <source>
        <dbReference type="EMBL" id="CAJ2503160.1"/>
    </source>
</evidence>
<sequence>MQFIAIAALAVTALASAVSSSGRKSSASLGVRYHVDCPSTSDYDAFMECYNNQAGRCDQYTDEIGCLGVEYLHVELILPKLEVKAHTSSWCHALRIGDLEEWPAGSVPCQVLA</sequence>
<feature type="chain" id="PRO_5042585322" evidence="1">
    <location>
        <begin position="18"/>
        <end position="113"/>
    </location>
</feature>
<proteinExistence type="predicted"/>
<organism evidence="2 3">
    <name type="scientific">Anthostomella pinea</name>
    <dbReference type="NCBI Taxonomy" id="933095"/>
    <lineage>
        <taxon>Eukaryota</taxon>
        <taxon>Fungi</taxon>
        <taxon>Dikarya</taxon>
        <taxon>Ascomycota</taxon>
        <taxon>Pezizomycotina</taxon>
        <taxon>Sordariomycetes</taxon>
        <taxon>Xylariomycetidae</taxon>
        <taxon>Xylariales</taxon>
        <taxon>Xylariaceae</taxon>
        <taxon>Anthostomella</taxon>
    </lineage>
</organism>
<protein>
    <submittedName>
        <fullName evidence="2">Uu.00g105540.m01.CDS01</fullName>
    </submittedName>
</protein>
<keyword evidence="3" id="KW-1185">Reference proteome</keyword>
<dbReference type="Proteomes" id="UP001295740">
    <property type="component" value="Unassembled WGS sequence"/>
</dbReference>
<dbReference type="AlphaFoldDB" id="A0AAI8VE18"/>
<evidence type="ECO:0000256" key="1">
    <source>
        <dbReference type="SAM" id="SignalP"/>
    </source>
</evidence>
<feature type="signal peptide" evidence="1">
    <location>
        <begin position="1"/>
        <end position="17"/>
    </location>
</feature>
<evidence type="ECO:0000313" key="3">
    <source>
        <dbReference type="Proteomes" id="UP001295740"/>
    </source>
</evidence>
<accession>A0AAI8VE18</accession>
<dbReference type="EMBL" id="CAUWAG010000004">
    <property type="protein sequence ID" value="CAJ2503160.1"/>
    <property type="molecule type" value="Genomic_DNA"/>
</dbReference>